<evidence type="ECO:0000313" key="2">
    <source>
        <dbReference type="EMBL" id="MCB5643996.1"/>
    </source>
</evidence>
<feature type="transmembrane region" description="Helical" evidence="1">
    <location>
        <begin position="115"/>
        <end position="133"/>
    </location>
</feature>
<dbReference type="RefSeq" id="WP_226791928.1">
    <property type="nucleotide sequence ID" value="NZ_JAHOCE010000004.1"/>
</dbReference>
<proteinExistence type="predicted"/>
<evidence type="ECO:0000256" key="1">
    <source>
        <dbReference type="SAM" id="Phobius"/>
    </source>
</evidence>
<organism evidence="2 3">
    <name type="scientific">Bifidobacterium breve</name>
    <dbReference type="NCBI Taxonomy" id="1685"/>
    <lineage>
        <taxon>Bacteria</taxon>
        <taxon>Bacillati</taxon>
        <taxon>Actinomycetota</taxon>
        <taxon>Actinomycetes</taxon>
        <taxon>Bifidobacteriales</taxon>
        <taxon>Bifidobacteriaceae</taxon>
        <taxon>Bifidobacterium</taxon>
    </lineage>
</organism>
<comment type="caution">
    <text evidence="2">The sequence shown here is derived from an EMBL/GenBank/DDBJ whole genome shotgun (WGS) entry which is preliminary data.</text>
</comment>
<sequence length="225" mass="23894">MKRDVMGQTAIDGVEGLNRAGEFGEIDGFTGSRQLMWGHVLLLVCAVLYLIWWCIFFRPNAQVKGGALRVFGIACILVAAVVGIVGVVLECFGISKLSALPTLSAAAGRARSVWIWPFAVGGVAAYVILAVLTSRLLQRPITTELLLIVMWITLELCALTMLHSSGALGATAAIVLAIILLILLIADMACYLAYYHLPPMPAFVDGTAPLIAVAVFSAIVVALLV</sequence>
<keyword evidence="1" id="KW-0812">Transmembrane</keyword>
<feature type="transmembrane region" description="Helical" evidence="1">
    <location>
        <begin position="145"/>
        <end position="164"/>
    </location>
</feature>
<feature type="transmembrane region" description="Helical" evidence="1">
    <location>
        <begin position="170"/>
        <end position="194"/>
    </location>
</feature>
<dbReference type="Proteomes" id="UP001198148">
    <property type="component" value="Unassembled WGS sequence"/>
</dbReference>
<dbReference type="EMBL" id="JAJBPF010000002">
    <property type="protein sequence ID" value="MCB5643996.1"/>
    <property type="molecule type" value="Genomic_DNA"/>
</dbReference>
<feature type="transmembrane region" description="Helical" evidence="1">
    <location>
        <begin position="206"/>
        <end position="224"/>
    </location>
</feature>
<name>A0AAW4U0U3_BIFBR</name>
<dbReference type="AlphaFoldDB" id="A0AAW4U0U3"/>
<accession>A0AAW4U0U3</accession>
<protein>
    <submittedName>
        <fullName evidence="2">Uncharacterized protein</fullName>
    </submittedName>
</protein>
<feature type="transmembrane region" description="Helical" evidence="1">
    <location>
        <begin position="68"/>
        <end position="95"/>
    </location>
</feature>
<feature type="transmembrane region" description="Helical" evidence="1">
    <location>
        <begin position="36"/>
        <end position="56"/>
    </location>
</feature>
<gene>
    <name evidence="2" type="ORF">LIP63_01005</name>
</gene>
<keyword evidence="1" id="KW-1133">Transmembrane helix</keyword>
<reference evidence="2" key="1">
    <citation type="submission" date="2021-10" db="EMBL/GenBank/DDBJ databases">
        <title>Collection of gut derived symbiotic bacterial strains cultured from healthy donors.</title>
        <authorList>
            <person name="Lin H."/>
            <person name="Littmann E."/>
            <person name="Claire K."/>
            <person name="Pamer E."/>
        </authorList>
    </citation>
    <scope>NUCLEOTIDE SEQUENCE</scope>
    <source>
        <strain evidence="2">MSK.23.105</strain>
    </source>
</reference>
<keyword evidence="1" id="KW-0472">Membrane</keyword>
<evidence type="ECO:0000313" key="3">
    <source>
        <dbReference type="Proteomes" id="UP001198148"/>
    </source>
</evidence>